<sequence length="128" mass="13400">VARGYARNYLVPKGMAVKATAGIAAQSEAMQRKRVRQASEERADAEAIAGQLTGAVLTATAKASDEGRLYGSVGSAEVATALVEQLGVTVVQQQVEGEVAKDIGTHEFTVHLHPEVTVPVTIEVTAED</sequence>
<feature type="domain" description="Large ribosomal subunit protein bL9 C-terminal" evidence="7">
    <location>
        <begin position="43"/>
        <end position="125"/>
    </location>
</feature>
<evidence type="ECO:0000313" key="8">
    <source>
        <dbReference type="EMBL" id="SVA77027.1"/>
    </source>
</evidence>
<dbReference type="Gene3D" id="3.40.5.10">
    <property type="entry name" value="Ribosomal protein L9, N-terminal domain"/>
    <property type="match status" value="1"/>
</dbReference>
<organism evidence="8">
    <name type="scientific">marine metagenome</name>
    <dbReference type="NCBI Taxonomy" id="408172"/>
    <lineage>
        <taxon>unclassified sequences</taxon>
        <taxon>metagenomes</taxon>
        <taxon>ecological metagenomes</taxon>
    </lineage>
</organism>
<evidence type="ECO:0000256" key="3">
    <source>
        <dbReference type="ARBA" id="ARBA00022884"/>
    </source>
</evidence>
<dbReference type="SUPFAM" id="SSF55658">
    <property type="entry name" value="L9 N-domain-like"/>
    <property type="match status" value="1"/>
</dbReference>
<dbReference type="PANTHER" id="PTHR21368">
    <property type="entry name" value="50S RIBOSOMAL PROTEIN L9"/>
    <property type="match status" value="1"/>
</dbReference>
<evidence type="ECO:0008006" key="9">
    <source>
        <dbReference type="Google" id="ProtNLM"/>
    </source>
</evidence>
<evidence type="ECO:0000256" key="1">
    <source>
        <dbReference type="ARBA" id="ARBA00010605"/>
    </source>
</evidence>
<dbReference type="EMBL" id="UINC01018354">
    <property type="protein sequence ID" value="SVA77027.1"/>
    <property type="molecule type" value="Genomic_DNA"/>
</dbReference>
<evidence type="ECO:0000259" key="6">
    <source>
        <dbReference type="Pfam" id="PF01281"/>
    </source>
</evidence>
<dbReference type="Pfam" id="PF03948">
    <property type="entry name" value="Ribosomal_L9_C"/>
    <property type="match status" value="1"/>
</dbReference>
<reference evidence="8" key="1">
    <citation type="submission" date="2018-05" db="EMBL/GenBank/DDBJ databases">
        <authorList>
            <person name="Lanie J.A."/>
            <person name="Ng W.-L."/>
            <person name="Kazmierczak K.M."/>
            <person name="Andrzejewski T.M."/>
            <person name="Davidsen T.M."/>
            <person name="Wayne K.J."/>
            <person name="Tettelin H."/>
            <person name="Glass J.I."/>
            <person name="Rusch D."/>
            <person name="Podicherti R."/>
            <person name="Tsui H.-C.T."/>
            <person name="Winkler M.E."/>
        </authorList>
    </citation>
    <scope>NUCLEOTIDE SEQUENCE</scope>
</reference>
<dbReference type="InterPro" id="IPR020070">
    <property type="entry name" value="Ribosomal_bL9_N"/>
</dbReference>
<dbReference type="InterPro" id="IPR000244">
    <property type="entry name" value="Ribosomal_bL9"/>
</dbReference>
<dbReference type="NCBIfam" id="TIGR00158">
    <property type="entry name" value="L9"/>
    <property type="match status" value="1"/>
</dbReference>
<comment type="similarity">
    <text evidence="1">Belongs to the bacterial ribosomal protein bL9 family.</text>
</comment>
<feature type="domain" description="Ribosomal protein L9" evidence="6">
    <location>
        <begin position="1"/>
        <end position="23"/>
    </location>
</feature>
<keyword evidence="5" id="KW-0687">Ribonucleoprotein</keyword>
<dbReference type="GO" id="GO:1990904">
    <property type="term" value="C:ribonucleoprotein complex"/>
    <property type="evidence" value="ECO:0007669"/>
    <property type="project" value="UniProtKB-KW"/>
</dbReference>
<dbReference type="Pfam" id="PF01281">
    <property type="entry name" value="Ribosomal_L9_N"/>
    <property type="match status" value="1"/>
</dbReference>
<evidence type="ECO:0000256" key="5">
    <source>
        <dbReference type="ARBA" id="ARBA00023274"/>
    </source>
</evidence>
<dbReference type="GO" id="GO:0006412">
    <property type="term" value="P:translation"/>
    <property type="evidence" value="ECO:0007669"/>
    <property type="project" value="InterPro"/>
</dbReference>
<keyword evidence="2" id="KW-0699">rRNA-binding</keyword>
<dbReference type="SUPFAM" id="SSF55653">
    <property type="entry name" value="Ribosomal protein L9 C-domain"/>
    <property type="match status" value="1"/>
</dbReference>
<gene>
    <name evidence="8" type="ORF">METZ01_LOCUS129881</name>
</gene>
<dbReference type="InterPro" id="IPR020069">
    <property type="entry name" value="Ribosomal_bL9_C"/>
</dbReference>
<keyword evidence="3" id="KW-0694">RNA-binding</keyword>
<dbReference type="InterPro" id="IPR036935">
    <property type="entry name" value="Ribosomal_bL9_N_sf"/>
</dbReference>
<dbReference type="InterPro" id="IPR020594">
    <property type="entry name" value="Ribosomal_bL9_bac/chp"/>
</dbReference>
<dbReference type="Gene3D" id="3.10.430.100">
    <property type="entry name" value="Ribosomal protein L9, C-terminal domain"/>
    <property type="match status" value="1"/>
</dbReference>
<dbReference type="GO" id="GO:0019843">
    <property type="term" value="F:rRNA binding"/>
    <property type="evidence" value="ECO:0007669"/>
    <property type="project" value="UniProtKB-KW"/>
</dbReference>
<dbReference type="InterPro" id="IPR036791">
    <property type="entry name" value="Ribosomal_bL9_C_sf"/>
</dbReference>
<evidence type="ECO:0000256" key="4">
    <source>
        <dbReference type="ARBA" id="ARBA00022980"/>
    </source>
</evidence>
<protein>
    <recommendedName>
        <fullName evidence="9">Ribosomal protein L9 domain-containing protein</fullName>
    </recommendedName>
</protein>
<dbReference type="InterPro" id="IPR009027">
    <property type="entry name" value="Ribosomal_bL9/RNase_H1_N"/>
</dbReference>
<dbReference type="AlphaFoldDB" id="A0A381YKP4"/>
<accession>A0A381YKP4</accession>
<dbReference type="GO" id="GO:0003735">
    <property type="term" value="F:structural constituent of ribosome"/>
    <property type="evidence" value="ECO:0007669"/>
    <property type="project" value="InterPro"/>
</dbReference>
<keyword evidence="4" id="KW-0689">Ribosomal protein</keyword>
<feature type="non-terminal residue" evidence="8">
    <location>
        <position position="1"/>
    </location>
</feature>
<evidence type="ECO:0000256" key="2">
    <source>
        <dbReference type="ARBA" id="ARBA00022730"/>
    </source>
</evidence>
<evidence type="ECO:0000259" key="7">
    <source>
        <dbReference type="Pfam" id="PF03948"/>
    </source>
</evidence>
<proteinExistence type="inferred from homology"/>
<dbReference type="GO" id="GO:0005840">
    <property type="term" value="C:ribosome"/>
    <property type="evidence" value="ECO:0007669"/>
    <property type="project" value="UniProtKB-KW"/>
</dbReference>
<name>A0A381YKP4_9ZZZZ</name>